<keyword evidence="3 6" id="KW-0812">Transmembrane</keyword>
<accession>A0ABT6I2B5</accession>
<comment type="similarity">
    <text evidence="2">Belongs to the EamA transporter family.</text>
</comment>
<sequence>MPQTSGGVMSVAMREFFARVWPVAMLIVAMCSIQSGASVAQSLFPVIGATGTTSIRLILAALLLLLVMRPWRRPLSRRAWKSTLIYGVSLGVMNLLFYQALRTVPLGIAVALEFTGPLAVAMLSSRRWLDLLWVALAVLGLICLLLLGDGGSGPIDPYGAACALGAGVCWALYILFGQKAGAINGAQSATLGITIAAVVIAPVGLLDAGTAIFAPEVLPYALAVAILSTALPYTLEMIAMPRLPTQTFGTLMSLEPAVGALSGLLFLGQLLGTLQWLAIGLVIAASIGTTLTIRRRDTFEAPVPD</sequence>
<feature type="transmembrane region" description="Helical" evidence="6">
    <location>
        <begin position="188"/>
        <end position="205"/>
    </location>
</feature>
<keyword evidence="5 6" id="KW-0472">Membrane</keyword>
<feature type="transmembrane region" description="Helical" evidence="6">
    <location>
        <begin position="79"/>
        <end position="98"/>
    </location>
</feature>
<dbReference type="Pfam" id="PF00892">
    <property type="entry name" value="EamA"/>
    <property type="match status" value="1"/>
</dbReference>
<protein>
    <submittedName>
        <fullName evidence="8">Threonine/homoserine exporter RhtA</fullName>
    </submittedName>
</protein>
<comment type="caution">
    <text evidence="8">The sequence shown here is derived from an EMBL/GenBank/DDBJ whole genome shotgun (WGS) entry which is preliminary data.</text>
</comment>
<feature type="transmembrane region" description="Helical" evidence="6">
    <location>
        <begin position="217"/>
        <end position="235"/>
    </location>
</feature>
<feature type="transmembrane region" description="Helical" evidence="6">
    <location>
        <begin position="16"/>
        <end position="37"/>
    </location>
</feature>
<feature type="transmembrane region" description="Helical" evidence="6">
    <location>
        <begin position="247"/>
        <end position="268"/>
    </location>
</feature>
<feature type="transmembrane region" description="Helical" evidence="6">
    <location>
        <begin position="274"/>
        <end position="293"/>
    </location>
</feature>
<name>A0ABT6I2B5_9GAMM</name>
<gene>
    <name evidence="8" type="ORF">CUR86_04500</name>
</gene>
<feature type="transmembrane region" description="Helical" evidence="6">
    <location>
        <begin position="158"/>
        <end position="176"/>
    </location>
</feature>
<dbReference type="PANTHER" id="PTHR32322">
    <property type="entry name" value="INNER MEMBRANE TRANSPORTER"/>
    <property type="match status" value="1"/>
</dbReference>
<dbReference type="NCBIfam" id="NF007823">
    <property type="entry name" value="PRK10532.1"/>
    <property type="match status" value="1"/>
</dbReference>
<evidence type="ECO:0000259" key="7">
    <source>
        <dbReference type="Pfam" id="PF00892"/>
    </source>
</evidence>
<feature type="transmembrane region" description="Helical" evidence="6">
    <location>
        <begin position="131"/>
        <end position="152"/>
    </location>
</feature>
<dbReference type="InterPro" id="IPR050638">
    <property type="entry name" value="AA-Vitamin_Transporters"/>
</dbReference>
<evidence type="ECO:0000313" key="9">
    <source>
        <dbReference type="Proteomes" id="UP001162135"/>
    </source>
</evidence>
<dbReference type="Proteomes" id="UP001162135">
    <property type="component" value="Unassembled WGS sequence"/>
</dbReference>
<evidence type="ECO:0000313" key="8">
    <source>
        <dbReference type="EMBL" id="MDH4571796.1"/>
    </source>
</evidence>
<evidence type="ECO:0000256" key="1">
    <source>
        <dbReference type="ARBA" id="ARBA00004141"/>
    </source>
</evidence>
<dbReference type="InterPro" id="IPR037185">
    <property type="entry name" value="EmrE-like"/>
</dbReference>
<dbReference type="PANTHER" id="PTHR32322:SF2">
    <property type="entry name" value="EAMA DOMAIN-CONTAINING PROTEIN"/>
    <property type="match status" value="1"/>
</dbReference>
<reference evidence="8" key="2">
    <citation type="submission" date="2017-11" db="EMBL/GenBank/DDBJ databases">
        <authorList>
            <person name="Das S.K."/>
        </authorList>
    </citation>
    <scope>NUCLEOTIDE SEQUENCE</scope>
    <source>
        <strain evidence="8">S4-41</strain>
    </source>
</reference>
<evidence type="ECO:0000256" key="2">
    <source>
        <dbReference type="ARBA" id="ARBA00007362"/>
    </source>
</evidence>
<reference evidence="8" key="1">
    <citation type="journal article" date="2015" name="Antonie Van Leeuwenhoek">
        <title>Comparative 16S rRNA signatures and multilocus sequence analysis for the genus Salinicola and description of Salinicola acroporae sp. nov., isolated from coral Acropora digitifera.</title>
        <authorList>
            <person name="Lepcha R.T."/>
            <person name="Poddar A."/>
            <person name="Schumann P."/>
            <person name="Das S.K."/>
        </authorList>
    </citation>
    <scope>NUCLEOTIDE SEQUENCE</scope>
    <source>
        <strain evidence="8">S4-41</strain>
    </source>
</reference>
<feature type="transmembrane region" description="Helical" evidence="6">
    <location>
        <begin position="104"/>
        <end position="124"/>
    </location>
</feature>
<dbReference type="InterPro" id="IPR000620">
    <property type="entry name" value="EamA_dom"/>
</dbReference>
<comment type="subcellular location">
    <subcellularLocation>
        <location evidence="1">Membrane</location>
        <topology evidence="1">Multi-pass membrane protein</topology>
    </subcellularLocation>
</comment>
<proteinExistence type="inferred from homology"/>
<organism evidence="8 9">
    <name type="scientific">Salinicola acroporae</name>
    <dbReference type="NCBI Taxonomy" id="1541440"/>
    <lineage>
        <taxon>Bacteria</taxon>
        <taxon>Pseudomonadati</taxon>
        <taxon>Pseudomonadota</taxon>
        <taxon>Gammaproteobacteria</taxon>
        <taxon>Oceanospirillales</taxon>
        <taxon>Halomonadaceae</taxon>
        <taxon>Salinicola</taxon>
    </lineage>
</organism>
<keyword evidence="9" id="KW-1185">Reference proteome</keyword>
<evidence type="ECO:0000256" key="6">
    <source>
        <dbReference type="SAM" id="Phobius"/>
    </source>
</evidence>
<keyword evidence="4 6" id="KW-1133">Transmembrane helix</keyword>
<feature type="domain" description="EamA" evidence="7">
    <location>
        <begin position="159"/>
        <end position="289"/>
    </location>
</feature>
<dbReference type="SUPFAM" id="SSF103481">
    <property type="entry name" value="Multidrug resistance efflux transporter EmrE"/>
    <property type="match status" value="2"/>
</dbReference>
<evidence type="ECO:0000256" key="4">
    <source>
        <dbReference type="ARBA" id="ARBA00022989"/>
    </source>
</evidence>
<dbReference type="EMBL" id="PGFS01000001">
    <property type="protein sequence ID" value="MDH4571796.1"/>
    <property type="molecule type" value="Genomic_DNA"/>
</dbReference>
<evidence type="ECO:0000256" key="5">
    <source>
        <dbReference type="ARBA" id="ARBA00023136"/>
    </source>
</evidence>
<evidence type="ECO:0000256" key="3">
    <source>
        <dbReference type="ARBA" id="ARBA00022692"/>
    </source>
</evidence>
<feature type="transmembrane region" description="Helical" evidence="6">
    <location>
        <begin position="43"/>
        <end position="67"/>
    </location>
</feature>